<evidence type="ECO:0000313" key="15">
    <source>
        <dbReference type="EMBL" id="MEE1945607.1"/>
    </source>
</evidence>
<evidence type="ECO:0000259" key="14">
    <source>
        <dbReference type="Pfam" id="PF07715"/>
    </source>
</evidence>
<keyword evidence="3 10" id="KW-1134">Transmembrane beta strand</keyword>
<accession>A0ABU7I8B6</accession>
<reference evidence="15 16" key="1">
    <citation type="submission" date="2024-01" db="EMBL/GenBank/DDBJ databases">
        <title>Pedobacter sp. nov., isolated from fresh soil.</title>
        <authorList>
            <person name="Le N.T.T."/>
        </authorList>
    </citation>
    <scope>NUCLEOTIDE SEQUENCE [LARGE SCALE GENOMIC DNA]</scope>
    <source>
        <strain evidence="15 16">KR3-3</strain>
    </source>
</reference>
<organism evidence="15 16">
    <name type="scientific">Pedobacter albus</name>
    <dbReference type="NCBI Taxonomy" id="3113905"/>
    <lineage>
        <taxon>Bacteria</taxon>
        <taxon>Pseudomonadati</taxon>
        <taxon>Bacteroidota</taxon>
        <taxon>Sphingobacteriia</taxon>
        <taxon>Sphingobacteriales</taxon>
        <taxon>Sphingobacteriaceae</taxon>
        <taxon>Pedobacter</taxon>
    </lineage>
</organism>
<evidence type="ECO:0000259" key="13">
    <source>
        <dbReference type="Pfam" id="PF00593"/>
    </source>
</evidence>
<evidence type="ECO:0000256" key="11">
    <source>
        <dbReference type="RuleBase" id="RU003357"/>
    </source>
</evidence>
<dbReference type="EMBL" id="JAZDQT010000002">
    <property type="protein sequence ID" value="MEE1945607.1"/>
    <property type="molecule type" value="Genomic_DNA"/>
</dbReference>
<dbReference type="SUPFAM" id="SSF56935">
    <property type="entry name" value="Porins"/>
    <property type="match status" value="1"/>
</dbReference>
<dbReference type="PROSITE" id="PS52016">
    <property type="entry name" value="TONB_DEPENDENT_REC_3"/>
    <property type="match status" value="1"/>
</dbReference>
<keyword evidence="2 10" id="KW-0813">Transport</keyword>
<dbReference type="InterPro" id="IPR012910">
    <property type="entry name" value="Plug_dom"/>
</dbReference>
<dbReference type="PANTHER" id="PTHR30069:SF29">
    <property type="entry name" value="HEMOGLOBIN AND HEMOGLOBIN-HAPTOGLOBIN-BINDING PROTEIN 1-RELATED"/>
    <property type="match status" value="1"/>
</dbReference>
<sequence length="684" mass="77138">MKLIAVFLLVFAVSFVHAQTSAVDSTQKLNEVIIKGYFNPQTLLRTPATVNLLDSNQFQNQPRASLVSLANTVPGLRMEERSPGSYRLSLRGSLLRSPFGIRNVKIYLADFPLTDAGGNTYLNLIDLVGIGNLEIYKGPEASTFGANTGGALLINPLLKAKNEIELGVDAGSYGLFHQTASIDRVYPNYRFNITEGYQRSDGYRQNSALQRKYIQTTQQWDYSLKGQLKAFVFFSDLNYETPGGLTAQQLASNRRLARPATPSLPGAVSQQAGIYNQSIFGGLANQYQINSHFKHVIAVFGSYTDFKNPFITNFEKRKESTFGLRTFMQFETASTHFSYHVQAGVEMANTNSDIRNFNNDRGTATALQAADDLHAGQRFAFLRMNFDVNQRWLIELGSSLNFFSYSYRSNFPINIDKRKRSFDPQWMPKIASSFLVNANLSLRASVSKGYSPPTLAEVRSSDNIINNNLQAEAGWNYEAGLRWKTSDQHFYVDANIYEFLLKDAIVRRLNTNDVEYFINAGGTKQRGIELIASWSIISNNTTNFISNLQLNSAYTYAHYRFVNFKNANQDYSGNRLTGIPSHVWYNSLELGLKRHFFFFVQQSYNASLPLNDANTFYAKNYYLTDIKIGAKNLRLSHKLLNVNFGINNLFNRNYSLGNDLNAASNRFYNPAPGVNYYAGLSLKL</sequence>
<dbReference type="Gene3D" id="2.170.130.10">
    <property type="entry name" value="TonB-dependent receptor, plug domain"/>
    <property type="match status" value="1"/>
</dbReference>
<feature type="domain" description="TonB-dependent receptor-like beta-barrel" evidence="13">
    <location>
        <begin position="187"/>
        <end position="649"/>
    </location>
</feature>
<dbReference type="Pfam" id="PF07715">
    <property type="entry name" value="Plug"/>
    <property type="match status" value="1"/>
</dbReference>
<evidence type="ECO:0000256" key="8">
    <source>
        <dbReference type="ARBA" id="ARBA00023170"/>
    </source>
</evidence>
<feature type="chain" id="PRO_5047141813" evidence="12">
    <location>
        <begin position="19"/>
        <end position="684"/>
    </location>
</feature>
<evidence type="ECO:0000256" key="2">
    <source>
        <dbReference type="ARBA" id="ARBA00022448"/>
    </source>
</evidence>
<keyword evidence="9 10" id="KW-0998">Cell outer membrane</keyword>
<dbReference type="InterPro" id="IPR000531">
    <property type="entry name" value="Beta-barrel_TonB"/>
</dbReference>
<keyword evidence="16" id="KW-1185">Reference proteome</keyword>
<evidence type="ECO:0000256" key="3">
    <source>
        <dbReference type="ARBA" id="ARBA00022452"/>
    </source>
</evidence>
<evidence type="ECO:0000313" key="16">
    <source>
        <dbReference type="Proteomes" id="UP001336835"/>
    </source>
</evidence>
<comment type="subcellular location">
    <subcellularLocation>
        <location evidence="1 10">Cell outer membrane</location>
        <topology evidence="1 10">Multi-pass membrane protein</topology>
    </subcellularLocation>
</comment>
<dbReference type="InterPro" id="IPR036942">
    <property type="entry name" value="Beta-barrel_TonB_sf"/>
</dbReference>
<evidence type="ECO:0000256" key="6">
    <source>
        <dbReference type="ARBA" id="ARBA00023077"/>
    </source>
</evidence>
<evidence type="ECO:0000256" key="7">
    <source>
        <dbReference type="ARBA" id="ARBA00023136"/>
    </source>
</evidence>
<dbReference type="PANTHER" id="PTHR30069">
    <property type="entry name" value="TONB-DEPENDENT OUTER MEMBRANE RECEPTOR"/>
    <property type="match status" value="1"/>
</dbReference>
<protein>
    <submittedName>
        <fullName evidence="15">TonB-dependent receptor</fullName>
    </submittedName>
</protein>
<keyword evidence="7 10" id="KW-0472">Membrane</keyword>
<comment type="similarity">
    <text evidence="10 11">Belongs to the TonB-dependent receptor family.</text>
</comment>
<keyword evidence="8 15" id="KW-0675">Receptor</keyword>
<dbReference type="InterPro" id="IPR037066">
    <property type="entry name" value="Plug_dom_sf"/>
</dbReference>
<keyword evidence="4 10" id="KW-0812">Transmembrane</keyword>
<dbReference type="RefSeq" id="WP_330107948.1">
    <property type="nucleotide sequence ID" value="NZ_JAZDQT010000002.1"/>
</dbReference>
<evidence type="ECO:0000256" key="12">
    <source>
        <dbReference type="SAM" id="SignalP"/>
    </source>
</evidence>
<evidence type="ECO:0000256" key="10">
    <source>
        <dbReference type="PROSITE-ProRule" id="PRU01360"/>
    </source>
</evidence>
<evidence type="ECO:0000256" key="5">
    <source>
        <dbReference type="ARBA" id="ARBA00022729"/>
    </source>
</evidence>
<name>A0ABU7I8B6_9SPHI</name>
<dbReference type="Pfam" id="PF00593">
    <property type="entry name" value="TonB_dep_Rec_b-barrel"/>
    <property type="match status" value="1"/>
</dbReference>
<evidence type="ECO:0000256" key="1">
    <source>
        <dbReference type="ARBA" id="ARBA00004571"/>
    </source>
</evidence>
<feature type="domain" description="TonB-dependent receptor plug" evidence="14">
    <location>
        <begin position="44"/>
        <end position="150"/>
    </location>
</feature>
<comment type="caution">
    <text evidence="15">The sequence shown here is derived from an EMBL/GenBank/DDBJ whole genome shotgun (WGS) entry which is preliminary data.</text>
</comment>
<keyword evidence="6 11" id="KW-0798">TonB box</keyword>
<evidence type="ECO:0000256" key="4">
    <source>
        <dbReference type="ARBA" id="ARBA00022692"/>
    </source>
</evidence>
<dbReference type="Proteomes" id="UP001336835">
    <property type="component" value="Unassembled WGS sequence"/>
</dbReference>
<dbReference type="Gene3D" id="2.40.170.20">
    <property type="entry name" value="TonB-dependent receptor, beta-barrel domain"/>
    <property type="match status" value="1"/>
</dbReference>
<gene>
    <name evidence="15" type="ORF">VRU48_10865</name>
</gene>
<evidence type="ECO:0000256" key="9">
    <source>
        <dbReference type="ARBA" id="ARBA00023237"/>
    </source>
</evidence>
<keyword evidence="5 12" id="KW-0732">Signal</keyword>
<proteinExistence type="inferred from homology"/>
<feature type="signal peptide" evidence="12">
    <location>
        <begin position="1"/>
        <end position="18"/>
    </location>
</feature>
<dbReference type="InterPro" id="IPR039426">
    <property type="entry name" value="TonB-dep_rcpt-like"/>
</dbReference>